<dbReference type="EMBL" id="CABEEZ010000134">
    <property type="protein sequence ID" value="VTR56567.1"/>
    <property type="molecule type" value="Genomic_DNA"/>
</dbReference>
<sequence>MEFVFIAIALVTFIYFLGDLVMRQALIGRLDRTAYSIAGVLRERTQLYAAREIYRNTTLIVRFY</sequence>
<accession>A0A4U9WC10</accession>
<gene>
    <name evidence="2" type="ORF">NCTC12965_07168</name>
</gene>
<dbReference type="Pfam" id="PF16964">
    <property type="entry name" value="TadF"/>
    <property type="match status" value="1"/>
</dbReference>
<keyword evidence="1" id="KW-0472">Membrane</keyword>
<proteinExistence type="predicted"/>
<organism evidence="2">
    <name type="scientific">Serratia fonticola</name>
    <dbReference type="NCBI Taxonomy" id="47917"/>
    <lineage>
        <taxon>Bacteria</taxon>
        <taxon>Pseudomonadati</taxon>
        <taxon>Pseudomonadota</taxon>
        <taxon>Gammaproteobacteria</taxon>
        <taxon>Enterobacterales</taxon>
        <taxon>Yersiniaceae</taxon>
        <taxon>Serratia</taxon>
    </lineage>
</organism>
<keyword evidence="1" id="KW-0812">Transmembrane</keyword>
<evidence type="ECO:0000256" key="1">
    <source>
        <dbReference type="SAM" id="Phobius"/>
    </source>
</evidence>
<evidence type="ECO:0000313" key="2">
    <source>
        <dbReference type="EMBL" id="VTR56567.1"/>
    </source>
</evidence>
<dbReference type="AlphaFoldDB" id="A0A4U9WC10"/>
<feature type="transmembrane region" description="Helical" evidence="1">
    <location>
        <begin position="6"/>
        <end position="22"/>
    </location>
</feature>
<dbReference type="InterPro" id="IPR031582">
    <property type="entry name" value="TadF"/>
</dbReference>
<name>A0A4U9WC10_SERFO</name>
<keyword evidence="1" id="KW-1133">Transmembrane helix</keyword>
<reference evidence="2" key="1">
    <citation type="submission" date="2019-05" db="EMBL/GenBank/DDBJ databases">
        <authorList>
            <consortium name="Pathogen Informatics"/>
        </authorList>
    </citation>
    <scope>NUCLEOTIDE SEQUENCE [LARGE SCALE GENOMIC DNA]</scope>
    <source>
        <strain evidence="2">NCTC12965</strain>
    </source>
</reference>
<protein>
    <submittedName>
        <fullName evidence="2">Uncharacterized protein</fullName>
    </submittedName>
</protein>